<gene>
    <name evidence="1" type="ORF">AMORRO_LOCUS6611</name>
</gene>
<proteinExistence type="predicted"/>
<protein>
    <submittedName>
        <fullName evidence="1">535_t:CDS:1</fullName>
    </submittedName>
</protein>
<keyword evidence="2" id="KW-1185">Reference proteome</keyword>
<dbReference type="EMBL" id="CAJVPV010004475">
    <property type="protein sequence ID" value="CAG8574090.1"/>
    <property type="molecule type" value="Genomic_DNA"/>
</dbReference>
<sequence length="114" mass="12951">MVKPFWVKVVKGVLSKYYPLSHHTVENQYRVRPRIQDDIPTLQARHDFPVVSNVASAPAVSAAGHRCPCSNYQERQFNVLQAVNPEKIYGLENKVISSKKIQDVIVDGDPDYPF</sequence>
<dbReference type="Proteomes" id="UP000789342">
    <property type="component" value="Unassembled WGS sequence"/>
</dbReference>
<reference evidence="1" key="1">
    <citation type="submission" date="2021-06" db="EMBL/GenBank/DDBJ databases">
        <authorList>
            <person name="Kallberg Y."/>
            <person name="Tangrot J."/>
            <person name="Rosling A."/>
        </authorList>
    </citation>
    <scope>NUCLEOTIDE SEQUENCE</scope>
    <source>
        <strain evidence="1">CL551</strain>
    </source>
</reference>
<name>A0A9N9G376_9GLOM</name>
<evidence type="ECO:0000313" key="2">
    <source>
        <dbReference type="Proteomes" id="UP000789342"/>
    </source>
</evidence>
<comment type="caution">
    <text evidence="1">The sequence shown here is derived from an EMBL/GenBank/DDBJ whole genome shotgun (WGS) entry which is preliminary data.</text>
</comment>
<dbReference type="AlphaFoldDB" id="A0A9N9G376"/>
<evidence type="ECO:0000313" key="1">
    <source>
        <dbReference type="EMBL" id="CAG8574090.1"/>
    </source>
</evidence>
<organism evidence="1 2">
    <name type="scientific">Acaulospora morrowiae</name>
    <dbReference type="NCBI Taxonomy" id="94023"/>
    <lineage>
        <taxon>Eukaryota</taxon>
        <taxon>Fungi</taxon>
        <taxon>Fungi incertae sedis</taxon>
        <taxon>Mucoromycota</taxon>
        <taxon>Glomeromycotina</taxon>
        <taxon>Glomeromycetes</taxon>
        <taxon>Diversisporales</taxon>
        <taxon>Acaulosporaceae</taxon>
        <taxon>Acaulospora</taxon>
    </lineage>
</organism>
<accession>A0A9N9G376</accession>